<evidence type="ECO:0000256" key="2">
    <source>
        <dbReference type="SAM" id="MobiDB-lite"/>
    </source>
</evidence>
<dbReference type="EMBL" id="AVOT02023186">
    <property type="protein sequence ID" value="MBW0513093.1"/>
    <property type="molecule type" value="Genomic_DNA"/>
</dbReference>
<keyword evidence="1" id="KW-0175">Coiled coil</keyword>
<name>A0A9Q3E3D1_9BASI</name>
<feature type="compositionally biased region" description="Polar residues" evidence="2">
    <location>
        <begin position="1"/>
        <end position="17"/>
    </location>
</feature>
<comment type="caution">
    <text evidence="3">The sequence shown here is derived from an EMBL/GenBank/DDBJ whole genome shotgun (WGS) entry which is preliminary data.</text>
</comment>
<proteinExistence type="predicted"/>
<gene>
    <name evidence="3" type="ORF">O181_052808</name>
</gene>
<evidence type="ECO:0000313" key="4">
    <source>
        <dbReference type="Proteomes" id="UP000765509"/>
    </source>
</evidence>
<accession>A0A9Q3E3D1</accession>
<keyword evidence="4" id="KW-1185">Reference proteome</keyword>
<feature type="region of interest" description="Disordered" evidence="2">
    <location>
        <begin position="1"/>
        <end position="20"/>
    </location>
</feature>
<dbReference type="AlphaFoldDB" id="A0A9Q3E3D1"/>
<feature type="compositionally biased region" description="Polar residues" evidence="2">
    <location>
        <begin position="79"/>
        <end position="89"/>
    </location>
</feature>
<organism evidence="3 4">
    <name type="scientific">Austropuccinia psidii MF-1</name>
    <dbReference type="NCBI Taxonomy" id="1389203"/>
    <lineage>
        <taxon>Eukaryota</taxon>
        <taxon>Fungi</taxon>
        <taxon>Dikarya</taxon>
        <taxon>Basidiomycota</taxon>
        <taxon>Pucciniomycotina</taxon>
        <taxon>Pucciniomycetes</taxon>
        <taxon>Pucciniales</taxon>
        <taxon>Sphaerophragmiaceae</taxon>
        <taxon>Austropuccinia</taxon>
    </lineage>
</organism>
<sequence length="110" mass="12682">MSFRYHNSAQPFSSASSLGPELNDLLNSQADIINQLHQRLEAFEKEFEILLSQVNNLHFQNQNQLISTVKSKGNKRKQTLTPQQISNSTEQHRKTPCYKKTISPQKKNKN</sequence>
<feature type="coiled-coil region" evidence="1">
    <location>
        <begin position="26"/>
        <end position="53"/>
    </location>
</feature>
<dbReference type="Proteomes" id="UP000765509">
    <property type="component" value="Unassembled WGS sequence"/>
</dbReference>
<feature type="region of interest" description="Disordered" evidence="2">
    <location>
        <begin position="69"/>
        <end position="110"/>
    </location>
</feature>
<reference evidence="3" key="1">
    <citation type="submission" date="2021-03" db="EMBL/GenBank/DDBJ databases">
        <title>Draft genome sequence of rust myrtle Austropuccinia psidii MF-1, a brazilian biotype.</title>
        <authorList>
            <person name="Quecine M.C."/>
            <person name="Pachon D.M.R."/>
            <person name="Bonatelli M.L."/>
            <person name="Correr F.H."/>
            <person name="Franceschini L.M."/>
            <person name="Leite T.F."/>
            <person name="Margarido G.R.A."/>
            <person name="Almeida C.A."/>
            <person name="Ferrarezi J.A."/>
            <person name="Labate C.A."/>
        </authorList>
    </citation>
    <scope>NUCLEOTIDE SEQUENCE</scope>
    <source>
        <strain evidence="3">MF-1</strain>
    </source>
</reference>
<evidence type="ECO:0000256" key="1">
    <source>
        <dbReference type="SAM" id="Coils"/>
    </source>
</evidence>
<evidence type="ECO:0000313" key="3">
    <source>
        <dbReference type="EMBL" id="MBW0513093.1"/>
    </source>
</evidence>
<protein>
    <submittedName>
        <fullName evidence="3">Uncharacterized protein</fullName>
    </submittedName>
</protein>